<dbReference type="HOGENOM" id="CLU_000445_30_4_0"/>
<dbReference type="STRING" id="926550.CLDAP_39800"/>
<dbReference type="SMART" id="SM00862">
    <property type="entry name" value="Trans_reg_C"/>
    <property type="match status" value="1"/>
</dbReference>
<evidence type="ECO:0000259" key="7">
    <source>
        <dbReference type="PROSITE" id="PS51755"/>
    </source>
</evidence>
<proteinExistence type="predicted"/>
<feature type="DNA-binding region" description="OmpR/PhoB-type" evidence="6">
    <location>
        <begin position="111"/>
        <end position="210"/>
    </location>
</feature>
<keyword evidence="1" id="KW-0597">Phosphoprotein</keyword>
<dbReference type="Gene3D" id="1.10.10.10">
    <property type="entry name" value="Winged helix-like DNA-binding domain superfamily/Winged helix DNA-binding domain"/>
    <property type="match status" value="1"/>
</dbReference>
<evidence type="ECO:0000256" key="6">
    <source>
        <dbReference type="PROSITE-ProRule" id="PRU01091"/>
    </source>
</evidence>
<evidence type="ECO:0000256" key="4">
    <source>
        <dbReference type="ARBA" id="ARBA00023125"/>
    </source>
</evidence>
<dbReference type="Proteomes" id="UP000007880">
    <property type="component" value="Chromosome"/>
</dbReference>
<sequence length="212" mass="24196">MQNALDQVQVNLAQPDAPSLMWTLVSSQKKALLAGRHTPPSIAVVELDEKAQRMMFCSQLIQRWPTTRLIAVANAPLEDAVVPFERAIPYPMKPEALQQALTDILIRTVNGSFVQAGEVTLDLQNRIVTTPRGQHHMTPKQCALLNLLMVRRNEVVSRSEIMREIWQTNFLGDTRTLDVHIRWLREYIEIDPSSPKRLLTVRGKGYRFCTEE</sequence>
<dbReference type="KEGG" id="cap:CLDAP_39800"/>
<dbReference type="InterPro" id="IPR036388">
    <property type="entry name" value="WH-like_DNA-bd_sf"/>
</dbReference>
<dbReference type="GO" id="GO:0000156">
    <property type="term" value="F:phosphorelay response regulator activity"/>
    <property type="evidence" value="ECO:0007669"/>
    <property type="project" value="TreeGrafter"/>
</dbReference>
<dbReference type="eggNOG" id="COG0745">
    <property type="taxonomic scope" value="Bacteria"/>
</dbReference>
<accession>I0I9T2</accession>
<keyword evidence="3" id="KW-0805">Transcription regulation</keyword>
<gene>
    <name evidence="8" type="ordered locus">CLDAP_39800</name>
</gene>
<evidence type="ECO:0000256" key="1">
    <source>
        <dbReference type="ARBA" id="ARBA00022553"/>
    </source>
</evidence>
<evidence type="ECO:0000256" key="2">
    <source>
        <dbReference type="ARBA" id="ARBA00023012"/>
    </source>
</evidence>
<dbReference type="PROSITE" id="PS51755">
    <property type="entry name" value="OMPR_PHOB"/>
    <property type="match status" value="1"/>
</dbReference>
<dbReference type="GO" id="GO:0006355">
    <property type="term" value="P:regulation of DNA-templated transcription"/>
    <property type="evidence" value="ECO:0007669"/>
    <property type="project" value="InterPro"/>
</dbReference>
<organism evidence="8 9">
    <name type="scientific">Caldilinea aerophila (strain DSM 14535 / JCM 11387 / NBRC 104270 / STL-6-O1)</name>
    <dbReference type="NCBI Taxonomy" id="926550"/>
    <lineage>
        <taxon>Bacteria</taxon>
        <taxon>Bacillati</taxon>
        <taxon>Chloroflexota</taxon>
        <taxon>Caldilineae</taxon>
        <taxon>Caldilineales</taxon>
        <taxon>Caldilineaceae</taxon>
        <taxon>Caldilinea</taxon>
    </lineage>
</organism>
<keyword evidence="2" id="KW-0902">Two-component regulatory system</keyword>
<evidence type="ECO:0000256" key="5">
    <source>
        <dbReference type="ARBA" id="ARBA00023163"/>
    </source>
</evidence>
<evidence type="ECO:0000256" key="3">
    <source>
        <dbReference type="ARBA" id="ARBA00023015"/>
    </source>
</evidence>
<dbReference type="PANTHER" id="PTHR48111:SF21">
    <property type="entry name" value="DNA-BINDING DUAL MASTER TRANSCRIPTIONAL REGULATOR RPAA"/>
    <property type="match status" value="1"/>
</dbReference>
<dbReference type="InterPro" id="IPR001867">
    <property type="entry name" value="OmpR/PhoB-type_DNA-bd"/>
</dbReference>
<name>I0I9T2_CALAS</name>
<dbReference type="EMBL" id="AP012337">
    <property type="protein sequence ID" value="BAM02020.1"/>
    <property type="molecule type" value="Genomic_DNA"/>
</dbReference>
<keyword evidence="5" id="KW-0804">Transcription</keyword>
<dbReference type="Pfam" id="PF00486">
    <property type="entry name" value="Trans_reg_C"/>
    <property type="match status" value="1"/>
</dbReference>
<dbReference type="GO" id="GO:0032993">
    <property type="term" value="C:protein-DNA complex"/>
    <property type="evidence" value="ECO:0007669"/>
    <property type="project" value="TreeGrafter"/>
</dbReference>
<dbReference type="CDD" id="cd00383">
    <property type="entry name" value="trans_reg_C"/>
    <property type="match status" value="1"/>
</dbReference>
<protein>
    <submittedName>
        <fullName evidence="8">Putative OmpR family two-component response regulator</fullName>
    </submittedName>
</protein>
<feature type="domain" description="OmpR/PhoB-type" evidence="7">
    <location>
        <begin position="111"/>
        <end position="210"/>
    </location>
</feature>
<dbReference type="SUPFAM" id="SSF46894">
    <property type="entry name" value="C-terminal effector domain of the bipartite response regulators"/>
    <property type="match status" value="1"/>
</dbReference>
<evidence type="ECO:0000313" key="9">
    <source>
        <dbReference type="Proteomes" id="UP000007880"/>
    </source>
</evidence>
<dbReference type="AlphaFoldDB" id="I0I9T2"/>
<reference evidence="8 9" key="1">
    <citation type="submission" date="2012-02" db="EMBL/GenBank/DDBJ databases">
        <title>Complete genome sequence of Caldilinea aerophila DSM 14535 (= NBRC 102666).</title>
        <authorList>
            <person name="Oguchi A."/>
            <person name="Hosoyama A."/>
            <person name="Sekine M."/>
            <person name="Fukai R."/>
            <person name="Kato Y."/>
            <person name="Nakamura S."/>
            <person name="Hanada S."/>
            <person name="Yamazaki S."/>
            <person name="Fujita N."/>
        </authorList>
    </citation>
    <scope>NUCLEOTIDE SEQUENCE [LARGE SCALE GENOMIC DNA]</scope>
    <source>
        <strain evidence="9">DSM 14535 / JCM 11387 / NBRC 104270 / STL-6-O1</strain>
    </source>
</reference>
<dbReference type="GO" id="GO:0000976">
    <property type="term" value="F:transcription cis-regulatory region binding"/>
    <property type="evidence" value="ECO:0007669"/>
    <property type="project" value="TreeGrafter"/>
</dbReference>
<keyword evidence="9" id="KW-1185">Reference proteome</keyword>
<evidence type="ECO:0000313" key="8">
    <source>
        <dbReference type="EMBL" id="BAM02020.1"/>
    </source>
</evidence>
<keyword evidence="4 6" id="KW-0238">DNA-binding</keyword>
<dbReference type="PANTHER" id="PTHR48111">
    <property type="entry name" value="REGULATOR OF RPOS"/>
    <property type="match status" value="1"/>
</dbReference>
<dbReference type="InterPro" id="IPR039420">
    <property type="entry name" value="WalR-like"/>
</dbReference>
<dbReference type="GO" id="GO:0005829">
    <property type="term" value="C:cytosol"/>
    <property type="evidence" value="ECO:0007669"/>
    <property type="project" value="TreeGrafter"/>
</dbReference>
<dbReference type="InterPro" id="IPR016032">
    <property type="entry name" value="Sig_transdc_resp-reg_C-effctor"/>
</dbReference>